<reference evidence="1" key="1">
    <citation type="submission" date="2021-06" db="EMBL/GenBank/DDBJ databases">
        <title>Description of novel taxa of the family Lachnospiraceae.</title>
        <authorList>
            <person name="Chaplin A.V."/>
            <person name="Sokolova S.R."/>
            <person name="Pikina A.P."/>
            <person name="Korzhanova M."/>
            <person name="Belova V."/>
            <person name="Korostin D."/>
            <person name="Efimov B.A."/>
        </authorList>
    </citation>
    <scope>NUCLEOTIDE SEQUENCE</scope>
    <source>
        <strain evidence="1">ASD5720</strain>
    </source>
</reference>
<dbReference type="Pfam" id="PF10665">
    <property type="entry name" value="Minor_capsid_1"/>
    <property type="match status" value="1"/>
</dbReference>
<protein>
    <submittedName>
        <fullName evidence="1">Minor capsid protein</fullName>
    </submittedName>
</protein>
<dbReference type="InterPro" id="IPR019612">
    <property type="entry name" value="Minor_capsid_put"/>
</dbReference>
<keyword evidence="2" id="KW-1185">Reference proteome</keyword>
<accession>A0A949K5A1</accession>
<proteinExistence type="predicted"/>
<evidence type="ECO:0000313" key="1">
    <source>
        <dbReference type="EMBL" id="MBU9739330.1"/>
    </source>
</evidence>
<comment type="caution">
    <text evidence="1">The sequence shown here is derived from an EMBL/GenBank/DDBJ whole genome shotgun (WGS) entry which is preliminary data.</text>
</comment>
<dbReference type="AlphaFoldDB" id="A0A949K5A1"/>
<evidence type="ECO:0000313" key="2">
    <source>
        <dbReference type="Proteomes" id="UP000712157"/>
    </source>
</evidence>
<organism evidence="1 2">
    <name type="scientific">Diplocloster agilis</name>
    <dbReference type="NCBI Taxonomy" id="2850323"/>
    <lineage>
        <taxon>Bacteria</taxon>
        <taxon>Bacillati</taxon>
        <taxon>Bacillota</taxon>
        <taxon>Clostridia</taxon>
        <taxon>Lachnospirales</taxon>
        <taxon>Lachnospiraceae</taxon>
        <taxon>Diplocloster</taxon>
    </lineage>
</organism>
<sequence>MRPIPKKLLIHSVKLQKKTGEGRWGDDQLDDGVELKYVRMEPSCKIVRDKNNAEIQLAATLFYDCKNSRPKDIAFAVDNVIAFNGQKHRVQIVEPLYDGERLHHYEMGLVAYA</sequence>
<dbReference type="Proteomes" id="UP000712157">
    <property type="component" value="Unassembled WGS sequence"/>
</dbReference>
<gene>
    <name evidence="1" type="ORF">KTH89_22615</name>
</gene>
<dbReference type="EMBL" id="JAHQCW010000056">
    <property type="protein sequence ID" value="MBU9739330.1"/>
    <property type="molecule type" value="Genomic_DNA"/>
</dbReference>
<dbReference type="RefSeq" id="WP_238723209.1">
    <property type="nucleotide sequence ID" value="NZ_JAHQCW010000056.1"/>
</dbReference>
<name>A0A949K5A1_9FIRM</name>